<name>A0A132BWE2_9RHOB</name>
<accession>A0A132BWE2</accession>
<keyword evidence="2" id="KW-0805">Transcription regulation</keyword>
<keyword evidence="4" id="KW-0804">Transcription</keyword>
<evidence type="ECO:0000259" key="5">
    <source>
        <dbReference type="PROSITE" id="PS50931"/>
    </source>
</evidence>
<evidence type="ECO:0000313" key="6">
    <source>
        <dbReference type="EMBL" id="KUP92703.1"/>
    </source>
</evidence>
<dbReference type="Pfam" id="PF03466">
    <property type="entry name" value="LysR_substrate"/>
    <property type="match status" value="1"/>
</dbReference>
<dbReference type="FunFam" id="1.10.10.10:FF:000001">
    <property type="entry name" value="LysR family transcriptional regulator"/>
    <property type="match status" value="1"/>
</dbReference>
<gene>
    <name evidence="6" type="primary">dmlR_7</name>
    <name evidence="6" type="ORF">TRIHO_24430</name>
</gene>
<feature type="domain" description="HTH lysR-type" evidence="5">
    <location>
        <begin position="1"/>
        <end position="59"/>
    </location>
</feature>
<sequence>MDRLTLLETFAVALDEGSLNRAAQRRGLTQSAVSQQIKRLEAEVGHQLLHRTAQGVLATRSGELVYAHAQMLLGGYDRMTVELDQLNNSLSGDFRISVNTFLGRKLIGPLLLELDQTHADLKIIMRIEDRLIDVVRESYDLAIRTGRLGETDGIGRRIATMETVLFATPSYLDSVGRPTAPEDLKRLKFIQHHEDQVRGFFPLTRGEEEMLAPIRVGFTADDPELIMRAILGGAGYTRAPYFMVSDQLEDGTFERVLPDWLAPDKDVFAVYPSRHGVDRRRDLVIDGVVARLEELRHQRPALSLRAITA</sequence>
<organism evidence="6 7">
    <name type="scientific">Tritonibacter horizontis</name>
    <dbReference type="NCBI Taxonomy" id="1768241"/>
    <lineage>
        <taxon>Bacteria</taxon>
        <taxon>Pseudomonadati</taxon>
        <taxon>Pseudomonadota</taxon>
        <taxon>Alphaproteobacteria</taxon>
        <taxon>Rhodobacterales</taxon>
        <taxon>Paracoccaceae</taxon>
        <taxon>Tritonibacter</taxon>
    </lineage>
</organism>
<dbReference type="Gene3D" id="1.10.10.10">
    <property type="entry name" value="Winged helix-like DNA-binding domain superfamily/Winged helix DNA-binding domain"/>
    <property type="match status" value="1"/>
</dbReference>
<keyword evidence="7" id="KW-1185">Reference proteome</keyword>
<evidence type="ECO:0000256" key="3">
    <source>
        <dbReference type="ARBA" id="ARBA00023125"/>
    </source>
</evidence>
<dbReference type="GO" id="GO:0003677">
    <property type="term" value="F:DNA binding"/>
    <property type="evidence" value="ECO:0007669"/>
    <property type="project" value="UniProtKB-KW"/>
</dbReference>
<evidence type="ECO:0000313" key="7">
    <source>
        <dbReference type="Proteomes" id="UP000068382"/>
    </source>
</evidence>
<comment type="similarity">
    <text evidence="1">Belongs to the LysR transcriptional regulatory family.</text>
</comment>
<dbReference type="InterPro" id="IPR036390">
    <property type="entry name" value="WH_DNA-bd_sf"/>
</dbReference>
<dbReference type="Pfam" id="PF00126">
    <property type="entry name" value="HTH_1"/>
    <property type="match status" value="1"/>
</dbReference>
<evidence type="ECO:0000256" key="1">
    <source>
        <dbReference type="ARBA" id="ARBA00009437"/>
    </source>
</evidence>
<proteinExistence type="inferred from homology"/>
<dbReference type="InterPro" id="IPR058163">
    <property type="entry name" value="LysR-type_TF_proteobact-type"/>
</dbReference>
<dbReference type="SUPFAM" id="SSF46785">
    <property type="entry name" value="Winged helix' DNA-binding domain"/>
    <property type="match status" value="1"/>
</dbReference>
<dbReference type="RefSeq" id="WP_068243869.1">
    <property type="nucleotide sequence ID" value="NZ_LPUY01000073.1"/>
</dbReference>
<dbReference type="PRINTS" id="PR00039">
    <property type="entry name" value="HTHLYSR"/>
</dbReference>
<dbReference type="CDD" id="cd08422">
    <property type="entry name" value="PBP2_CrgA_like"/>
    <property type="match status" value="1"/>
</dbReference>
<comment type="caution">
    <text evidence="6">The sequence shown here is derived from an EMBL/GenBank/DDBJ whole genome shotgun (WGS) entry which is preliminary data.</text>
</comment>
<dbReference type="PANTHER" id="PTHR30537:SF5">
    <property type="entry name" value="HTH-TYPE TRANSCRIPTIONAL ACTIVATOR TTDR-RELATED"/>
    <property type="match status" value="1"/>
</dbReference>
<dbReference type="InterPro" id="IPR005119">
    <property type="entry name" value="LysR_subst-bd"/>
</dbReference>
<dbReference type="PROSITE" id="PS50931">
    <property type="entry name" value="HTH_LYSR"/>
    <property type="match status" value="1"/>
</dbReference>
<evidence type="ECO:0000256" key="2">
    <source>
        <dbReference type="ARBA" id="ARBA00023015"/>
    </source>
</evidence>
<dbReference type="AlphaFoldDB" id="A0A132BWE2"/>
<protein>
    <submittedName>
        <fullName evidence="6">HTH-type transcriptional regulator DmlR</fullName>
    </submittedName>
</protein>
<dbReference type="EMBL" id="LPUY01000073">
    <property type="protein sequence ID" value="KUP92703.1"/>
    <property type="molecule type" value="Genomic_DNA"/>
</dbReference>
<dbReference type="GO" id="GO:0003700">
    <property type="term" value="F:DNA-binding transcription factor activity"/>
    <property type="evidence" value="ECO:0007669"/>
    <property type="project" value="InterPro"/>
</dbReference>
<evidence type="ECO:0000256" key="4">
    <source>
        <dbReference type="ARBA" id="ARBA00023163"/>
    </source>
</evidence>
<dbReference type="OrthoDB" id="9813056at2"/>
<dbReference type="PANTHER" id="PTHR30537">
    <property type="entry name" value="HTH-TYPE TRANSCRIPTIONAL REGULATOR"/>
    <property type="match status" value="1"/>
</dbReference>
<dbReference type="Proteomes" id="UP000068382">
    <property type="component" value="Unassembled WGS sequence"/>
</dbReference>
<dbReference type="PATRIC" id="fig|1768241.3.peg.2562"/>
<reference evidence="6 7" key="1">
    <citation type="submission" date="2015-12" db="EMBL/GenBank/DDBJ databases">
        <title>Genome sequence of the marine Rhodobacteraceae strain O3.65, Candidatus Tritonibacter horizontis.</title>
        <authorList>
            <person name="Poehlein A."/>
            <person name="Giebel H.A."/>
            <person name="Voget S."/>
            <person name="Brinkhoff T."/>
        </authorList>
    </citation>
    <scope>NUCLEOTIDE SEQUENCE [LARGE SCALE GENOMIC DNA]</scope>
    <source>
        <strain evidence="6 7">O3.65</strain>
    </source>
</reference>
<dbReference type="InterPro" id="IPR036388">
    <property type="entry name" value="WH-like_DNA-bd_sf"/>
</dbReference>
<dbReference type="Gene3D" id="3.40.190.290">
    <property type="match status" value="1"/>
</dbReference>
<dbReference type="InterPro" id="IPR000847">
    <property type="entry name" value="LysR_HTH_N"/>
</dbReference>
<dbReference type="SUPFAM" id="SSF53850">
    <property type="entry name" value="Periplasmic binding protein-like II"/>
    <property type="match status" value="1"/>
</dbReference>
<keyword evidence="3" id="KW-0238">DNA-binding</keyword>